<evidence type="ECO:0000259" key="3">
    <source>
        <dbReference type="Pfam" id="PF00561"/>
    </source>
</evidence>
<evidence type="ECO:0000256" key="2">
    <source>
        <dbReference type="SAM" id="Phobius"/>
    </source>
</evidence>
<gene>
    <name evidence="4" type="ORF">A4R35_21620</name>
</gene>
<dbReference type="InterPro" id="IPR029058">
    <property type="entry name" value="AB_hydrolase_fold"/>
</dbReference>
<sequence length="632" mass="68370">MTEQTSPFEKEPREIDGLQPGYGDTPYYEYSPPGLRYQERNDIIYPLPSERLAAPAAPPAGPGGANGSNESLMTESRALPRLPSLGPGLEGPPVIPGQSPILPPTAPRTPGPWRFIIAILLIGLILFAGGIATYLALAARGGSSSTSSQPTAKASVVVTPGAATSSFHTGPCPFQPGRGIVQGRDLTCGVLTVPEDRSQPQGNTVHLAVAIFKAGTAQTDAAPFLYLSGGPGGATLSELGPYISQANLQAVTLGHTFILFDQRGTGYSTPSLYCGEIDRFTQATKDENLSRQANDAQYLQAMRSCHDRLTAEGIHLSAYTTIADAQDVHDLIHALGYRQVDLYGVSYGTRLALTVMRLFPQDLRSVILDSTVPTQSNLFTSFPAAMQHAFDTLFNGCRTDALCNESYPNLEATFYRLVDRLNAHPVTFNDLQYGPVLLTGDGLVQWVFTSLYVTSFIPDLPRAISEIDHGQYTLISETYGQLLLANDVSYGMYYSVECGEDMRYTSLQALDKTILVLRPELRAGMQDSLESDYRVCQLWNVPPVPPEQKQPVKSDLPTLILSGEYDPITPTSNAMMAQKTLSHSYLFVFPGTGHGVFLTSSCANLIMGEFLDNPQIQPASSCISSMGEPNFT</sequence>
<dbReference type="OrthoDB" id="9796770at2"/>
<evidence type="ECO:0000313" key="5">
    <source>
        <dbReference type="Proteomes" id="UP000248706"/>
    </source>
</evidence>
<dbReference type="Gene3D" id="3.40.50.1820">
    <property type="entry name" value="alpha/beta hydrolase"/>
    <property type="match status" value="1"/>
</dbReference>
<dbReference type="InterPro" id="IPR000073">
    <property type="entry name" value="AB_hydrolase_1"/>
</dbReference>
<comment type="caution">
    <text evidence="4">The sequence shown here is derived from an EMBL/GenBank/DDBJ whole genome shotgun (WGS) entry which is preliminary data.</text>
</comment>
<dbReference type="Pfam" id="PF00561">
    <property type="entry name" value="Abhydrolase_1"/>
    <property type="match status" value="1"/>
</dbReference>
<dbReference type="InterPro" id="IPR050266">
    <property type="entry name" value="AB_hydrolase_sf"/>
</dbReference>
<evidence type="ECO:0000313" key="4">
    <source>
        <dbReference type="EMBL" id="RAQ98155.1"/>
    </source>
</evidence>
<protein>
    <recommendedName>
        <fullName evidence="3">AB hydrolase-1 domain-containing protein</fullName>
    </recommendedName>
</protein>
<keyword evidence="2" id="KW-0812">Transmembrane</keyword>
<feature type="transmembrane region" description="Helical" evidence="2">
    <location>
        <begin position="115"/>
        <end position="137"/>
    </location>
</feature>
<organism evidence="4 5">
    <name type="scientific">Thermogemmatispora tikiterensis</name>
    <dbReference type="NCBI Taxonomy" id="1825093"/>
    <lineage>
        <taxon>Bacteria</taxon>
        <taxon>Bacillati</taxon>
        <taxon>Chloroflexota</taxon>
        <taxon>Ktedonobacteria</taxon>
        <taxon>Thermogemmatisporales</taxon>
        <taxon>Thermogemmatisporaceae</taxon>
        <taxon>Thermogemmatispora</taxon>
    </lineage>
</organism>
<proteinExistence type="predicted"/>
<reference evidence="4 5" key="1">
    <citation type="submission" date="2016-08" db="EMBL/GenBank/DDBJ databases">
        <title>Analysis of Carbohydrate Active Enzymes in Thermogemmatispora T81 Reveals Carbohydrate Degradation Ability.</title>
        <authorList>
            <person name="Tomazini A."/>
            <person name="Lal S."/>
            <person name="Stott M."/>
            <person name="Henrissat B."/>
            <person name="Polikarpov I."/>
            <person name="Sparling R."/>
            <person name="Levin D.B."/>
        </authorList>
    </citation>
    <scope>NUCLEOTIDE SEQUENCE [LARGE SCALE GENOMIC DNA]</scope>
    <source>
        <strain evidence="4 5">T81</strain>
    </source>
</reference>
<evidence type="ECO:0000256" key="1">
    <source>
        <dbReference type="SAM" id="MobiDB-lite"/>
    </source>
</evidence>
<keyword evidence="2" id="KW-0472">Membrane</keyword>
<dbReference type="SUPFAM" id="SSF53474">
    <property type="entry name" value="alpha/beta-Hydrolases"/>
    <property type="match status" value="1"/>
</dbReference>
<dbReference type="GO" id="GO:0016020">
    <property type="term" value="C:membrane"/>
    <property type="evidence" value="ECO:0007669"/>
    <property type="project" value="TreeGrafter"/>
</dbReference>
<dbReference type="RefSeq" id="WP_112433182.1">
    <property type="nucleotide sequence ID" value="NZ_MCIF01000002.1"/>
</dbReference>
<dbReference type="EMBL" id="MCIF01000002">
    <property type="protein sequence ID" value="RAQ98155.1"/>
    <property type="molecule type" value="Genomic_DNA"/>
</dbReference>
<feature type="domain" description="AB hydrolase-1" evidence="3">
    <location>
        <begin position="223"/>
        <end position="599"/>
    </location>
</feature>
<name>A0A328VVM2_9CHLR</name>
<feature type="region of interest" description="Disordered" evidence="1">
    <location>
        <begin position="1"/>
        <end position="31"/>
    </location>
</feature>
<dbReference type="PANTHER" id="PTHR43798">
    <property type="entry name" value="MONOACYLGLYCEROL LIPASE"/>
    <property type="match status" value="1"/>
</dbReference>
<feature type="region of interest" description="Disordered" evidence="1">
    <location>
        <begin position="52"/>
        <end position="71"/>
    </location>
</feature>
<accession>A0A328VVM2</accession>
<dbReference type="AlphaFoldDB" id="A0A328VVM2"/>
<keyword evidence="2" id="KW-1133">Transmembrane helix</keyword>
<dbReference type="Proteomes" id="UP000248706">
    <property type="component" value="Unassembled WGS sequence"/>
</dbReference>
<dbReference type="PANTHER" id="PTHR43798:SF27">
    <property type="entry name" value="HYDROLASE ALPHA_BETA HYDROLASE FOLD FAMILY"/>
    <property type="match status" value="1"/>
</dbReference>
<keyword evidence="5" id="KW-1185">Reference proteome</keyword>